<dbReference type="EC" id="3.2.1.26" evidence="2"/>
<dbReference type="InterPro" id="IPR001362">
    <property type="entry name" value="Glyco_hydro_32"/>
</dbReference>
<feature type="compositionally biased region" description="Gly residues" evidence="5">
    <location>
        <begin position="580"/>
        <end position="589"/>
    </location>
</feature>
<evidence type="ECO:0000259" key="6">
    <source>
        <dbReference type="Pfam" id="PF00251"/>
    </source>
</evidence>
<dbReference type="Gene3D" id="2.115.10.20">
    <property type="entry name" value="Glycosyl hydrolase domain, family 43"/>
    <property type="match status" value="1"/>
</dbReference>
<dbReference type="InterPro" id="IPR013148">
    <property type="entry name" value="Glyco_hydro_32_N"/>
</dbReference>
<dbReference type="AlphaFoldDB" id="A0AAD5H3J7"/>
<evidence type="ECO:0000256" key="1">
    <source>
        <dbReference type="ARBA" id="ARBA00009902"/>
    </source>
</evidence>
<feature type="region of interest" description="Disordered" evidence="5">
    <location>
        <begin position="247"/>
        <end position="279"/>
    </location>
</feature>
<feature type="region of interest" description="Disordered" evidence="5">
    <location>
        <begin position="576"/>
        <end position="607"/>
    </location>
</feature>
<dbReference type="Proteomes" id="UP001205105">
    <property type="component" value="Unassembled WGS sequence"/>
</dbReference>
<dbReference type="GO" id="GO:0005975">
    <property type="term" value="P:carbohydrate metabolic process"/>
    <property type="evidence" value="ECO:0007669"/>
    <property type="project" value="InterPro"/>
</dbReference>
<comment type="similarity">
    <text evidence="1">Belongs to the glycosyl hydrolase 32 family.</text>
</comment>
<protein>
    <recommendedName>
        <fullName evidence="2">beta-fructofuranosidase</fullName>
        <ecNumber evidence="2">3.2.1.26</ecNumber>
    </recommendedName>
</protein>
<dbReference type="EMBL" id="JADXDR010000044">
    <property type="protein sequence ID" value="KAI7843004.1"/>
    <property type="molecule type" value="Genomic_DNA"/>
</dbReference>
<dbReference type="Pfam" id="PF00251">
    <property type="entry name" value="Glyco_hydro_32N"/>
    <property type="match status" value="2"/>
</dbReference>
<feature type="domain" description="Glycosyl hydrolase family 32 N-terminal" evidence="6">
    <location>
        <begin position="386"/>
        <end position="555"/>
    </location>
</feature>
<name>A0AAD5H3J7_9CHLO</name>
<organism evidence="7 8">
    <name type="scientific">Chlorella ohadii</name>
    <dbReference type="NCBI Taxonomy" id="2649997"/>
    <lineage>
        <taxon>Eukaryota</taxon>
        <taxon>Viridiplantae</taxon>
        <taxon>Chlorophyta</taxon>
        <taxon>core chlorophytes</taxon>
        <taxon>Trebouxiophyceae</taxon>
        <taxon>Chlorellales</taxon>
        <taxon>Chlorellaceae</taxon>
        <taxon>Chlorella clade</taxon>
        <taxon>Chlorella</taxon>
    </lineage>
</organism>
<evidence type="ECO:0000256" key="5">
    <source>
        <dbReference type="SAM" id="MobiDB-lite"/>
    </source>
</evidence>
<proteinExistence type="inferred from homology"/>
<dbReference type="GO" id="GO:0004564">
    <property type="term" value="F:beta-fructofuranosidase activity"/>
    <property type="evidence" value="ECO:0007669"/>
    <property type="project" value="UniProtKB-EC"/>
</dbReference>
<keyword evidence="3" id="KW-0378">Hydrolase</keyword>
<sequence length="653" mass="65688">MPAIPEAAELPAEPAIDRPCFHVAPRNGWLNDPNGLIFYRGRYHLFYQHVPGSSEWQWGLVWGHAVSKDLAHWRHLPPALAPTPGGPDADGCWSGCCAVSAEGTPTILYTGVRLRSSPTALPPPPPDQDAGLLWIETQCAAVPEDPGGRWAALFLCCHHMVLHFLTSSSPSDDDLQVRWRKLPQAAVPLPPPGLDLTGWRDPFVYSGARSAEPGSSGSSSLEAGAAAAGHGVAGAAAARAAGAAGAAAGAGPAADGNAAQTPASQQHGQQPGSRMLLGSGMKGAGGALLGYATSFAGTTSGSSDSGSGSDGIEEQPSSSLAAGWRYTGPVCSVADLYRAAAAADEAGDACTSPATDSSLTATPRSGTAAAGAAAALSPAAAAHELGEVWECPLLAQLPLPPSSAAPAASAGAAPPNGSGGSRGSSGGSSGGGSSGGGTGGGRVSTKSEDAPWLLAVSPYPCKPPNIKSNPVLYWIGGMNAEATRFDLAAASGPFRLDLGDVLYAPNVCAAKGRLLLWAWLQERRTPGAAATYSGCLTVPRMLSLSPDSRRLVQQPAPEVARLRRCYCSHPGNGTQAVAGGSNGSGGGQPSKGLNPAAESGAAGDGAAAVAPDYSGRGGWYAEGVEVAEEQPLAIEGVSGAQLDLELCLSRWGC</sequence>
<dbReference type="PROSITE" id="PS00609">
    <property type="entry name" value="GLYCOSYL_HYDROL_F32"/>
    <property type="match status" value="1"/>
</dbReference>
<comment type="caution">
    <text evidence="7">The sequence shown here is derived from an EMBL/GenBank/DDBJ whole genome shotgun (WGS) entry which is preliminary data.</text>
</comment>
<dbReference type="InterPro" id="IPR018053">
    <property type="entry name" value="Glyco_hydro_32_AS"/>
</dbReference>
<evidence type="ECO:0000313" key="8">
    <source>
        <dbReference type="Proteomes" id="UP001205105"/>
    </source>
</evidence>
<dbReference type="SMART" id="SM00640">
    <property type="entry name" value="Glyco_32"/>
    <property type="match status" value="1"/>
</dbReference>
<dbReference type="InterPro" id="IPR051214">
    <property type="entry name" value="GH32_Enzymes"/>
</dbReference>
<keyword evidence="8" id="KW-1185">Reference proteome</keyword>
<evidence type="ECO:0000256" key="3">
    <source>
        <dbReference type="ARBA" id="ARBA00022801"/>
    </source>
</evidence>
<evidence type="ECO:0000256" key="2">
    <source>
        <dbReference type="ARBA" id="ARBA00012758"/>
    </source>
</evidence>
<evidence type="ECO:0000256" key="4">
    <source>
        <dbReference type="ARBA" id="ARBA00023295"/>
    </source>
</evidence>
<dbReference type="InterPro" id="IPR023296">
    <property type="entry name" value="Glyco_hydro_beta-prop_sf"/>
</dbReference>
<feature type="compositionally biased region" description="Polar residues" evidence="5">
    <location>
        <begin position="260"/>
        <end position="272"/>
    </location>
</feature>
<dbReference type="SUPFAM" id="SSF75005">
    <property type="entry name" value="Arabinanase/levansucrase/invertase"/>
    <property type="match status" value="2"/>
</dbReference>
<feature type="domain" description="Glycosyl hydrolase family 32 N-terminal" evidence="6">
    <location>
        <begin position="22"/>
        <end position="115"/>
    </location>
</feature>
<dbReference type="PANTHER" id="PTHR43101">
    <property type="entry name" value="BETA-FRUCTOSIDASE"/>
    <property type="match status" value="1"/>
</dbReference>
<feature type="compositionally biased region" description="Low complexity" evidence="5">
    <location>
        <begin position="590"/>
        <end position="607"/>
    </location>
</feature>
<reference evidence="7" key="1">
    <citation type="submission" date="2020-11" db="EMBL/GenBank/DDBJ databases">
        <title>Chlorella ohadii genome sequencing and assembly.</title>
        <authorList>
            <person name="Murik O."/>
            <person name="Treves H."/>
            <person name="Kedem I."/>
            <person name="Shotland Y."/>
            <person name="Kaplan A."/>
        </authorList>
    </citation>
    <scope>NUCLEOTIDE SEQUENCE</scope>
    <source>
        <strain evidence="7">1</strain>
    </source>
</reference>
<feature type="region of interest" description="Disordered" evidence="5">
    <location>
        <begin position="402"/>
        <end position="446"/>
    </location>
</feature>
<dbReference type="CDD" id="cd08996">
    <property type="entry name" value="GH32_FFase"/>
    <property type="match status" value="1"/>
</dbReference>
<feature type="compositionally biased region" description="Gly residues" evidence="5">
    <location>
        <begin position="417"/>
        <end position="442"/>
    </location>
</feature>
<feature type="compositionally biased region" description="Low complexity" evidence="5">
    <location>
        <begin position="404"/>
        <end position="416"/>
    </location>
</feature>
<dbReference type="PANTHER" id="PTHR43101:SF1">
    <property type="entry name" value="BETA-FRUCTOSIDASE"/>
    <property type="match status" value="1"/>
</dbReference>
<accession>A0AAD5H3J7</accession>
<gene>
    <name evidence="7" type="ORF">COHA_003337</name>
</gene>
<evidence type="ECO:0000313" key="7">
    <source>
        <dbReference type="EMBL" id="KAI7843004.1"/>
    </source>
</evidence>
<feature type="compositionally biased region" description="Low complexity" evidence="5">
    <location>
        <begin position="247"/>
        <end position="259"/>
    </location>
</feature>
<keyword evidence="4" id="KW-0326">Glycosidase</keyword>